<keyword evidence="2" id="KW-0732">Signal</keyword>
<comment type="caution">
    <text evidence="3">The sequence shown here is derived from an EMBL/GenBank/DDBJ whole genome shotgun (WGS) entry which is preliminary data.</text>
</comment>
<accession>A0AAW5NUL1</accession>
<feature type="coiled-coil region" evidence="1">
    <location>
        <begin position="32"/>
        <end position="137"/>
    </location>
</feature>
<dbReference type="AlphaFoldDB" id="A0AAW5NUL1"/>
<evidence type="ECO:0000313" key="4">
    <source>
        <dbReference type="Proteomes" id="UP001204548"/>
    </source>
</evidence>
<proteinExistence type="predicted"/>
<dbReference type="PROSITE" id="PS51257">
    <property type="entry name" value="PROKAR_LIPOPROTEIN"/>
    <property type="match status" value="1"/>
</dbReference>
<reference evidence="3" key="1">
    <citation type="submission" date="2022-08" db="EMBL/GenBank/DDBJ databases">
        <title>Genome Sequencing of Bacteroides fragilis Group Isolates with Nanopore Technology.</title>
        <authorList>
            <person name="Tisza M.J."/>
            <person name="Smith D."/>
            <person name="Dekker J.P."/>
        </authorList>
    </citation>
    <scope>NUCLEOTIDE SEQUENCE</scope>
    <source>
        <strain evidence="3">BFG-351</strain>
    </source>
</reference>
<protein>
    <submittedName>
        <fullName evidence="3">Cell surface protein</fullName>
    </submittedName>
</protein>
<name>A0AAW5NUL1_9BACE</name>
<sequence length="1233" mass="135361">MNKKYLSVVLFGALLAASAGTFTSCKDYDDDIKGLQEQIDGNQSSVTALEKQLATLDAAAKAAQTAADAAKEAADAAKAEAEAAKAAGDQAAADAAQAKADAAAAQEAAANAKAEAIEEAKKQVEALKVLLQESIDGKVDLEVFEAAQTAIAGKIEGIEERLNNLDPDQVAEDMRDAKQAIATLMAAYENLKIQSATLEEYKEACLDYTANAEAIKKAVEDIATAQTEIEKLWNEINGEGGLKELINGNAEAITNLKNQTATDMANLEERINNQLTDIKNDIKDNIKPAIAEIQKQIREEIKPDLDQLHILVVARLSSITFAPDYIVDGVEAIKFSSLKYGAMDKSENAEIPTTYKFSTAALATASYHFNPASFKLANADYSYIDRTVTVINTRAAASKWVEISGEPVANAEKGTVDFKLLRLNAHSTQPEKSDVNMIALQATLKGEAVDKDETGAVVTSPYVSIYDDILDASDVRIADDATLTEWGADAHYATTFDACKLEEPRYKMYYNEVFNLKDLVATCFGDNKETNIHRKFPIEDYSLSYRFAVASSKYEIETGATTTDQQKWIKCNDAEAGLYQAEDFSKEAIGRTPILKVELVDADGNVVRRGFVKVEIGVTKSDDMTLPMTLGTLTYECSTTAATYEMNEEYIRENLYRKIANSLGEVGMSHEEFWNLYDASTATTAVTKNGSAYGMSAPSIVDGPTSAGVATKKIVWSFKHGELGKIGSTSTFVASITVKNKLASSEYPAAVTFQFTIDVKLPTFEEKLVKNDTYWTLAGTSAEDFDVNVTVPNDNDEDPENCQFSQDLEAAYTEHTVKGLPKCVEDYYRIIETRSNGKATPTILSGVKISETVISLDKNDDAVKKALNSEGGLQAVVEHVYKLESGDELSQHSFVVNFIRPVNLNMPGEISLQDAKTGGDIANFQHNKLLTDWRGEAITAPYQESVTGSVSYWDFKYTPKYEYVDGHYVQTQKAKLNVITKKVSYTVPNEAVTMYTATATYKYSQYKKIKDGYLDFSGGWPVWVPAVYEWVVKETATFKAEAENKADADLGILAQLRAKDWETSGNYKVEQVGDTEYSTRIVLKGELVEYTYVAGIEYTPAEYEWISGDWKEVKHEHSDYPNFNGSVDGETAGCGCYVWTTYTETTDQWVAGQYWYFYGPFGEVKLDVTKATTNLPNGKLPNGATLVQEGNTVKYVNVNSPVGSEYKIFIPATVNYGWGTATSQLTILVKPVK</sequence>
<dbReference type="Proteomes" id="UP001204548">
    <property type="component" value="Unassembled WGS sequence"/>
</dbReference>
<evidence type="ECO:0000313" key="3">
    <source>
        <dbReference type="EMBL" id="MCS2792437.1"/>
    </source>
</evidence>
<keyword evidence="1" id="KW-0175">Coiled coil</keyword>
<feature type="chain" id="PRO_5043655498" evidence="2">
    <location>
        <begin position="22"/>
        <end position="1233"/>
    </location>
</feature>
<evidence type="ECO:0000256" key="1">
    <source>
        <dbReference type="SAM" id="Coils"/>
    </source>
</evidence>
<evidence type="ECO:0000256" key="2">
    <source>
        <dbReference type="SAM" id="SignalP"/>
    </source>
</evidence>
<feature type="signal peptide" evidence="2">
    <location>
        <begin position="1"/>
        <end position="21"/>
    </location>
</feature>
<feature type="coiled-coil region" evidence="1">
    <location>
        <begin position="174"/>
        <end position="218"/>
    </location>
</feature>
<gene>
    <name evidence="3" type="ORF">NXW97_10525</name>
</gene>
<feature type="coiled-coil region" evidence="1">
    <location>
        <begin position="250"/>
        <end position="284"/>
    </location>
</feature>
<dbReference type="EMBL" id="JANUTS010000001">
    <property type="protein sequence ID" value="MCS2792437.1"/>
    <property type="molecule type" value="Genomic_DNA"/>
</dbReference>
<organism evidence="3 4">
    <name type="scientific">Bacteroides faecis</name>
    <dbReference type="NCBI Taxonomy" id="674529"/>
    <lineage>
        <taxon>Bacteria</taxon>
        <taxon>Pseudomonadati</taxon>
        <taxon>Bacteroidota</taxon>
        <taxon>Bacteroidia</taxon>
        <taxon>Bacteroidales</taxon>
        <taxon>Bacteroidaceae</taxon>
        <taxon>Bacteroides</taxon>
    </lineage>
</organism>
<dbReference type="RefSeq" id="WP_258989908.1">
    <property type="nucleotide sequence ID" value="NZ_JANUTS010000001.1"/>
</dbReference>